<feature type="transmembrane region" description="Helical" evidence="1">
    <location>
        <begin position="217"/>
        <end position="241"/>
    </location>
</feature>
<keyword evidence="3" id="KW-1185">Reference proteome</keyword>
<dbReference type="Gene3D" id="2.80.10.50">
    <property type="match status" value="1"/>
</dbReference>
<gene>
    <name evidence="2" type="primary">SLC51B</name>
    <name evidence="2" type="ORF">WISP_120563</name>
</gene>
<organism evidence="2 3">
    <name type="scientific">Willisornis vidua</name>
    <name type="common">Xingu scale-backed antbird</name>
    <dbReference type="NCBI Taxonomy" id="1566151"/>
    <lineage>
        <taxon>Eukaryota</taxon>
        <taxon>Metazoa</taxon>
        <taxon>Chordata</taxon>
        <taxon>Craniata</taxon>
        <taxon>Vertebrata</taxon>
        <taxon>Euteleostomi</taxon>
        <taxon>Archelosauria</taxon>
        <taxon>Archosauria</taxon>
        <taxon>Dinosauria</taxon>
        <taxon>Saurischia</taxon>
        <taxon>Theropoda</taxon>
        <taxon>Coelurosauria</taxon>
        <taxon>Aves</taxon>
        <taxon>Neognathae</taxon>
        <taxon>Neoaves</taxon>
        <taxon>Telluraves</taxon>
        <taxon>Australaves</taxon>
        <taxon>Passeriformes</taxon>
        <taxon>Thamnophilidae</taxon>
        <taxon>Willisornis</taxon>
    </lineage>
</organism>
<dbReference type="InterPro" id="IPR029387">
    <property type="entry name" value="OSTbeta"/>
</dbReference>
<evidence type="ECO:0000313" key="3">
    <source>
        <dbReference type="Proteomes" id="UP001145742"/>
    </source>
</evidence>
<dbReference type="InterPro" id="IPR052678">
    <property type="entry name" value="OST-beta_subunit"/>
</dbReference>
<dbReference type="EMBL" id="WHWB01034535">
    <property type="protein sequence ID" value="KAJ7408479.1"/>
    <property type="molecule type" value="Genomic_DNA"/>
</dbReference>
<name>A0ABQ9CSN0_9PASS</name>
<reference evidence="2" key="1">
    <citation type="submission" date="2019-10" db="EMBL/GenBank/DDBJ databases">
        <authorList>
            <person name="Soares A.E.R."/>
            <person name="Aleixo A."/>
            <person name="Schneider P."/>
            <person name="Miyaki C.Y."/>
            <person name="Schneider M.P."/>
            <person name="Mello C."/>
            <person name="Vasconcelos A.T.R."/>
        </authorList>
    </citation>
    <scope>NUCLEOTIDE SEQUENCE</scope>
    <source>
        <tissue evidence="2">Muscle</tissue>
    </source>
</reference>
<dbReference type="InterPro" id="IPR035992">
    <property type="entry name" value="Ricin_B-like_lectins"/>
</dbReference>
<dbReference type="PROSITE" id="PS50231">
    <property type="entry name" value="RICIN_B_LECTIN"/>
    <property type="match status" value="1"/>
</dbReference>
<keyword evidence="1" id="KW-0472">Membrane</keyword>
<evidence type="ECO:0000256" key="1">
    <source>
        <dbReference type="SAM" id="Phobius"/>
    </source>
</evidence>
<sequence>MGKVGPQFQNWVSSPFVLCVCVPCALGLATLIYILTDFFAGSEAFLIKNARFKLCLQASPISRDLLLEDCNPESDLQDWSWHGDSLVNHGTQSCLSTSGTNRVQISLCASTGYTSWDCSNSLLSPLSISQSYLVANRKGVALSEVTGPKAQWQDAEDRSVCEEKSASAGYSRFFPLALTSPQVYEPSAGNATLPLGMDQEQLEELLWFFRREDPSTWNYSVLALSLTTFILGLVLLTINIVRNRKRKTMSREAVQPPLQAEVDAKKALIPVQGYSPTEPQAQELVPQDQRAGEVVVQWKDGTITSLYTDVSEEAI</sequence>
<keyword evidence="1" id="KW-1133">Transmembrane helix</keyword>
<dbReference type="Proteomes" id="UP001145742">
    <property type="component" value="Unassembled WGS sequence"/>
</dbReference>
<dbReference type="CDD" id="cd23385">
    <property type="entry name" value="beta-trefoil_Ricin_MRC-like"/>
    <property type="match status" value="1"/>
</dbReference>
<proteinExistence type="predicted"/>
<dbReference type="PANTHER" id="PTHR36129:SF3">
    <property type="match status" value="1"/>
</dbReference>
<evidence type="ECO:0000313" key="2">
    <source>
        <dbReference type="EMBL" id="KAJ7408479.1"/>
    </source>
</evidence>
<protein>
    <submittedName>
        <fullName evidence="2">Solute carrier family 51 beta subunit</fullName>
    </submittedName>
</protein>
<comment type="caution">
    <text evidence="2">The sequence shown here is derived from an EMBL/GenBank/DDBJ whole genome shotgun (WGS) entry which is preliminary data.</text>
</comment>
<keyword evidence="1" id="KW-0812">Transmembrane</keyword>
<dbReference type="Pfam" id="PF15048">
    <property type="entry name" value="OSTbeta"/>
    <property type="match status" value="1"/>
</dbReference>
<dbReference type="PANTHER" id="PTHR36129">
    <property type="entry name" value="ORGANIC SOLUTE TRANSPORTER SUBUNIT BETA-RELATED"/>
    <property type="match status" value="1"/>
</dbReference>
<accession>A0ABQ9CSN0</accession>
<feature type="transmembrane region" description="Helical" evidence="1">
    <location>
        <begin position="12"/>
        <end position="35"/>
    </location>
</feature>
<dbReference type="SUPFAM" id="SSF50370">
    <property type="entry name" value="Ricin B-like lectins"/>
    <property type="match status" value="1"/>
</dbReference>